<evidence type="ECO:0000313" key="2">
    <source>
        <dbReference type="Proteomes" id="UP000307440"/>
    </source>
</evidence>
<gene>
    <name evidence="1" type="ORF">FA15DRAFT_657000</name>
</gene>
<proteinExistence type="predicted"/>
<evidence type="ECO:0000313" key="1">
    <source>
        <dbReference type="EMBL" id="TFK23044.1"/>
    </source>
</evidence>
<organism evidence="1 2">
    <name type="scientific">Coprinopsis marcescibilis</name>
    <name type="common">Agaric fungus</name>
    <name type="synonym">Psathyrella marcescibilis</name>
    <dbReference type="NCBI Taxonomy" id="230819"/>
    <lineage>
        <taxon>Eukaryota</taxon>
        <taxon>Fungi</taxon>
        <taxon>Dikarya</taxon>
        <taxon>Basidiomycota</taxon>
        <taxon>Agaricomycotina</taxon>
        <taxon>Agaricomycetes</taxon>
        <taxon>Agaricomycetidae</taxon>
        <taxon>Agaricales</taxon>
        <taxon>Agaricineae</taxon>
        <taxon>Psathyrellaceae</taxon>
        <taxon>Coprinopsis</taxon>
    </lineage>
</organism>
<dbReference type="EMBL" id="ML210226">
    <property type="protein sequence ID" value="TFK23044.1"/>
    <property type="molecule type" value="Genomic_DNA"/>
</dbReference>
<protein>
    <submittedName>
        <fullName evidence="1">Uncharacterized protein</fullName>
    </submittedName>
</protein>
<keyword evidence="2" id="KW-1185">Reference proteome</keyword>
<sequence length="150" mass="16442">MFWLLSTVDEVGGGNIGGNEVDADAGFAQEDQSEGYPVKRQGVGILRILYGSISRRQVDSQTLEVLGRKVAAHEARNARADYGSQSQGRGFESQEQHNPFIVPITAVIAVLGHNKPHLWALINIAKIKSRLFTVWDLSEPSLLLGLAYQL</sequence>
<accession>A0A5C3KRJ7</accession>
<dbReference type="AlphaFoldDB" id="A0A5C3KRJ7"/>
<dbReference type="Proteomes" id="UP000307440">
    <property type="component" value="Unassembled WGS sequence"/>
</dbReference>
<name>A0A5C3KRJ7_COPMA</name>
<reference evidence="1 2" key="1">
    <citation type="journal article" date="2019" name="Nat. Ecol. Evol.">
        <title>Megaphylogeny resolves global patterns of mushroom evolution.</title>
        <authorList>
            <person name="Varga T."/>
            <person name="Krizsan K."/>
            <person name="Foldi C."/>
            <person name="Dima B."/>
            <person name="Sanchez-Garcia M."/>
            <person name="Sanchez-Ramirez S."/>
            <person name="Szollosi G.J."/>
            <person name="Szarkandi J.G."/>
            <person name="Papp V."/>
            <person name="Albert L."/>
            <person name="Andreopoulos W."/>
            <person name="Angelini C."/>
            <person name="Antonin V."/>
            <person name="Barry K.W."/>
            <person name="Bougher N.L."/>
            <person name="Buchanan P."/>
            <person name="Buyck B."/>
            <person name="Bense V."/>
            <person name="Catcheside P."/>
            <person name="Chovatia M."/>
            <person name="Cooper J."/>
            <person name="Damon W."/>
            <person name="Desjardin D."/>
            <person name="Finy P."/>
            <person name="Geml J."/>
            <person name="Haridas S."/>
            <person name="Hughes K."/>
            <person name="Justo A."/>
            <person name="Karasinski D."/>
            <person name="Kautmanova I."/>
            <person name="Kiss B."/>
            <person name="Kocsube S."/>
            <person name="Kotiranta H."/>
            <person name="LaButti K.M."/>
            <person name="Lechner B.E."/>
            <person name="Liimatainen K."/>
            <person name="Lipzen A."/>
            <person name="Lukacs Z."/>
            <person name="Mihaltcheva S."/>
            <person name="Morgado L.N."/>
            <person name="Niskanen T."/>
            <person name="Noordeloos M.E."/>
            <person name="Ohm R.A."/>
            <person name="Ortiz-Santana B."/>
            <person name="Ovrebo C."/>
            <person name="Racz N."/>
            <person name="Riley R."/>
            <person name="Savchenko A."/>
            <person name="Shiryaev A."/>
            <person name="Soop K."/>
            <person name="Spirin V."/>
            <person name="Szebenyi C."/>
            <person name="Tomsovsky M."/>
            <person name="Tulloss R.E."/>
            <person name="Uehling J."/>
            <person name="Grigoriev I.V."/>
            <person name="Vagvolgyi C."/>
            <person name="Papp T."/>
            <person name="Martin F.M."/>
            <person name="Miettinen O."/>
            <person name="Hibbett D.S."/>
            <person name="Nagy L.G."/>
        </authorList>
    </citation>
    <scope>NUCLEOTIDE SEQUENCE [LARGE SCALE GENOMIC DNA]</scope>
    <source>
        <strain evidence="1 2">CBS 121175</strain>
    </source>
</reference>